<reference evidence="1" key="2">
    <citation type="submission" date="2019-06" db="EMBL/GenBank/DDBJ databases">
        <title>Genomics analysis of Aphanomyces spp. identifies a new class of oomycete effector associated with host adaptation.</title>
        <authorList>
            <person name="Gaulin E."/>
        </authorList>
    </citation>
    <scope>NUCLEOTIDE SEQUENCE</scope>
    <source>
        <strain evidence="1">CBS 578.67</strain>
    </source>
</reference>
<accession>A0A485LPZ7</accession>
<protein>
    <submittedName>
        <fullName evidence="2">Aste57867_23601 protein</fullName>
    </submittedName>
</protein>
<evidence type="ECO:0000313" key="2">
    <source>
        <dbReference type="EMBL" id="VFU00246.1"/>
    </source>
</evidence>
<dbReference type="SUPFAM" id="SSF48452">
    <property type="entry name" value="TPR-like"/>
    <property type="match status" value="1"/>
</dbReference>
<name>A0A485LPZ7_9STRA</name>
<dbReference type="OrthoDB" id="1926212at2759"/>
<keyword evidence="3" id="KW-1185">Reference proteome</keyword>
<dbReference type="Gene3D" id="1.25.40.10">
    <property type="entry name" value="Tetratricopeptide repeat domain"/>
    <property type="match status" value="1"/>
</dbReference>
<gene>
    <name evidence="2" type="primary">Aste57867_23601</name>
    <name evidence="1" type="ORF">As57867_023529</name>
    <name evidence="2" type="ORF">ASTE57867_23601</name>
</gene>
<dbReference type="AlphaFoldDB" id="A0A485LPZ7"/>
<dbReference type="InterPro" id="IPR011990">
    <property type="entry name" value="TPR-like_helical_dom_sf"/>
</dbReference>
<organism evidence="2 3">
    <name type="scientific">Aphanomyces stellatus</name>
    <dbReference type="NCBI Taxonomy" id="120398"/>
    <lineage>
        <taxon>Eukaryota</taxon>
        <taxon>Sar</taxon>
        <taxon>Stramenopiles</taxon>
        <taxon>Oomycota</taxon>
        <taxon>Saprolegniomycetes</taxon>
        <taxon>Saprolegniales</taxon>
        <taxon>Verrucalvaceae</taxon>
        <taxon>Aphanomyces</taxon>
    </lineage>
</organism>
<dbReference type="EMBL" id="VJMH01007288">
    <property type="protein sequence ID" value="KAF0684418.1"/>
    <property type="molecule type" value="Genomic_DNA"/>
</dbReference>
<reference evidence="2 3" key="1">
    <citation type="submission" date="2019-03" db="EMBL/GenBank/DDBJ databases">
        <authorList>
            <person name="Gaulin E."/>
            <person name="Dumas B."/>
        </authorList>
    </citation>
    <scope>NUCLEOTIDE SEQUENCE [LARGE SCALE GENOMIC DNA]</scope>
    <source>
        <strain evidence="2">CBS 568.67</strain>
    </source>
</reference>
<dbReference type="Proteomes" id="UP000332933">
    <property type="component" value="Unassembled WGS sequence"/>
</dbReference>
<evidence type="ECO:0000313" key="3">
    <source>
        <dbReference type="Proteomes" id="UP000332933"/>
    </source>
</evidence>
<evidence type="ECO:0000313" key="1">
    <source>
        <dbReference type="EMBL" id="KAF0684418.1"/>
    </source>
</evidence>
<sequence>MHLRWAVQLEQKQTKARILPCTNAAEAVFTFSTPMAETTHGVVTRRPLCDPAALAIAKLAMSDLRQALELYYSVADFDDTYPLQFELASCMFALRELDGAHEVLDAAIQVVKGNEERAQATHLRGLVYKFQDVPVRAMKYAKEAIDVDHSSSAVVEYVELVLASGCARTAVSYLSTLIMSFDKPGSHLECLMRLVRARIYTRWPSQGAGAVEAMKDMKYILKFERKNKDTLAEMKFLQACLAAPQVYPSKILRAFMQTTESKKSDTSTANPTRLDIRQDIPVDVWVEAIAMRLAANIERHFEANHRCYYIAEAKFIASSL</sequence>
<proteinExistence type="predicted"/>
<dbReference type="EMBL" id="CAADRA010007314">
    <property type="protein sequence ID" value="VFU00246.1"/>
    <property type="molecule type" value="Genomic_DNA"/>
</dbReference>